<evidence type="ECO:0000313" key="4">
    <source>
        <dbReference type="EMBL" id="EGP93635.1"/>
    </source>
</evidence>
<dbReference type="PATRIC" id="fig|1001994.6.peg.860"/>
<comment type="caution">
    <text evidence="4">The sequence shown here is derived from an EMBL/GenBank/DDBJ whole genome shotgun (WGS) entry which is preliminary data.</text>
</comment>
<dbReference type="OrthoDB" id="4917at2157"/>
<dbReference type="InterPro" id="IPR029050">
    <property type="entry name" value="Immunoprotect_excell_Ig-like"/>
</dbReference>
<evidence type="ECO:0000259" key="3">
    <source>
        <dbReference type="Pfam" id="PF11611"/>
    </source>
</evidence>
<keyword evidence="1" id="KW-0732">Signal</keyword>
<feature type="domain" description="DUF4352" evidence="3">
    <location>
        <begin position="35"/>
        <end position="144"/>
    </location>
</feature>
<keyword evidence="2" id="KW-0472">Membrane</keyword>
<dbReference type="RefSeq" id="WP_007550436.1">
    <property type="nucleotide sequence ID" value="NZ_AFPU01000001.1"/>
</dbReference>
<dbReference type="Proteomes" id="UP000004440">
    <property type="component" value="Unassembled WGS sequence"/>
</dbReference>
<gene>
    <name evidence="4" type="ORF">MY1_0873</name>
</gene>
<dbReference type="EMBL" id="AFPU01000001">
    <property type="protein sequence ID" value="EGP93635.1"/>
    <property type="molecule type" value="Genomic_DNA"/>
</dbReference>
<keyword evidence="5" id="KW-1185">Reference proteome</keyword>
<protein>
    <submittedName>
        <fullName evidence="4">TRF2 domain containing protein</fullName>
    </submittedName>
</protein>
<proteinExistence type="predicted"/>
<evidence type="ECO:0000313" key="5">
    <source>
        <dbReference type="Proteomes" id="UP000004440"/>
    </source>
</evidence>
<sequence length="161" mass="18100">MARIGIIIVILGIIISIGAAMYMYTQYQTNFIIGKSGEAVTVGPVEYIVTFDGTHEGNKERIPENTFVKIKIIAKNISNEDTRISGGQFYIVDEKQQKHRAVYGKFSADDLLDHILEPNKPVMFTTQFDIPYDEQNQYSVTIRPTKIQSTTDTAVICITNC</sequence>
<organism evidence="4 5">
    <name type="scientific">Nitrosarchaeum koreense MY1</name>
    <dbReference type="NCBI Taxonomy" id="1001994"/>
    <lineage>
        <taxon>Archaea</taxon>
        <taxon>Nitrososphaerota</taxon>
        <taxon>Nitrososphaeria</taxon>
        <taxon>Nitrosopumilales</taxon>
        <taxon>Nitrosopumilaceae</taxon>
        <taxon>Nitrosarchaeum</taxon>
    </lineage>
</organism>
<keyword evidence="2" id="KW-0812">Transmembrane</keyword>
<dbReference type="Gene3D" id="2.60.40.1240">
    <property type="match status" value="1"/>
</dbReference>
<dbReference type="AlphaFoldDB" id="F9CWI3"/>
<feature type="transmembrane region" description="Helical" evidence="2">
    <location>
        <begin position="6"/>
        <end position="25"/>
    </location>
</feature>
<reference evidence="4 5" key="1">
    <citation type="journal article" date="2011" name="J. Bacteriol.">
        <title>Genome Sequence of an Ammonia-Oxidizing Soil Archaeon, "Candidatus Nitrosoarchaeum koreensis" MY1.</title>
        <authorList>
            <person name="Kim B.K."/>
            <person name="Jung M.Y."/>
            <person name="Yu D.S."/>
            <person name="Park S.J."/>
            <person name="Oh T.K."/>
            <person name="Rhee S.K."/>
            <person name="Kim J.F."/>
        </authorList>
    </citation>
    <scope>NUCLEOTIDE SEQUENCE [LARGE SCALE GENOMIC DNA]</scope>
    <source>
        <strain evidence="4 5">MY1</strain>
    </source>
</reference>
<evidence type="ECO:0000256" key="2">
    <source>
        <dbReference type="SAM" id="Phobius"/>
    </source>
</evidence>
<dbReference type="Pfam" id="PF11611">
    <property type="entry name" value="DUF4352"/>
    <property type="match status" value="1"/>
</dbReference>
<keyword evidence="2" id="KW-1133">Transmembrane helix</keyword>
<evidence type="ECO:0000256" key="1">
    <source>
        <dbReference type="ARBA" id="ARBA00022729"/>
    </source>
</evidence>
<accession>F9CWI3</accession>
<dbReference type="InterPro" id="IPR029051">
    <property type="entry name" value="DUF4352"/>
</dbReference>
<name>F9CWI3_9ARCH</name>